<proteinExistence type="predicted"/>
<sequence length="123" mass="13829">MKNKLNVKFLAKALFLSFCITIFMILVSSLIFQFTTLRETKMVLINNIIMVISIFIPSLYLALKVKENGWLNGFLLGFVYYVVIILLNIFLFKSNITLTFSLGKLLLTSLIGTIGGIIGINLS</sequence>
<feature type="transmembrane region" description="Helical" evidence="1">
    <location>
        <begin position="104"/>
        <end position="122"/>
    </location>
</feature>
<evidence type="ECO:0000313" key="3">
    <source>
        <dbReference type="Proteomes" id="UP000186112"/>
    </source>
</evidence>
<reference evidence="2 3" key="1">
    <citation type="submission" date="2016-02" db="EMBL/GenBank/DDBJ databases">
        <title>Genome sequence of Tissierella creatinophila DSM 6911.</title>
        <authorList>
            <person name="Poehlein A."/>
            <person name="Daniel R."/>
        </authorList>
    </citation>
    <scope>NUCLEOTIDE SEQUENCE [LARGE SCALE GENOMIC DNA]</scope>
    <source>
        <strain evidence="2 3">DSM 6911</strain>
    </source>
</reference>
<dbReference type="NCBIfam" id="TIGR04086">
    <property type="entry name" value="TIGR04086_membr"/>
    <property type="match status" value="1"/>
</dbReference>
<dbReference type="EMBL" id="LTDM01000064">
    <property type="protein sequence ID" value="OLS01670.1"/>
    <property type="molecule type" value="Genomic_DNA"/>
</dbReference>
<evidence type="ECO:0000313" key="2">
    <source>
        <dbReference type="EMBL" id="OLS01670.1"/>
    </source>
</evidence>
<keyword evidence="3" id="KW-1185">Reference proteome</keyword>
<dbReference type="InterPro" id="IPR023804">
    <property type="entry name" value="DUF3792_TM"/>
</dbReference>
<name>A0A1U7M344_TISCR</name>
<dbReference type="RefSeq" id="WP_075728131.1">
    <property type="nucleotide sequence ID" value="NZ_LTDM01000064.1"/>
</dbReference>
<comment type="caution">
    <text evidence="2">The sequence shown here is derived from an EMBL/GenBank/DDBJ whole genome shotgun (WGS) entry which is preliminary data.</text>
</comment>
<dbReference type="AlphaFoldDB" id="A0A1U7M344"/>
<feature type="transmembrane region" description="Helical" evidence="1">
    <location>
        <begin position="69"/>
        <end position="92"/>
    </location>
</feature>
<keyword evidence="1" id="KW-0472">Membrane</keyword>
<evidence type="ECO:0008006" key="4">
    <source>
        <dbReference type="Google" id="ProtNLM"/>
    </source>
</evidence>
<feature type="transmembrane region" description="Helical" evidence="1">
    <location>
        <begin position="44"/>
        <end position="63"/>
    </location>
</feature>
<organism evidence="2 3">
    <name type="scientific">Tissierella creatinophila DSM 6911</name>
    <dbReference type="NCBI Taxonomy" id="1123403"/>
    <lineage>
        <taxon>Bacteria</taxon>
        <taxon>Bacillati</taxon>
        <taxon>Bacillota</taxon>
        <taxon>Tissierellia</taxon>
        <taxon>Tissierellales</taxon>
        <taxon>Tissierellaceae</taxon>
        <taxon>Tissierella</taxon>
    </lineage>
</organism>
<keyword evidence="1" id="KW-1133">Transmembrane helix</keyword>
<dbReference type="Pfam" id="PF12670">
    <property type="entry name" value="DUF3792"/>
    <property type="match status" value="1"/>
</dbReference>
<accession>A0A1U7M344</accession>
<protein>
    <recommendedName>
        <fullName evidence="4">TIGR04086 family membrane protein</fullName>
    </recommendedName>
</protein>
<evidence type="ECO:0000256" key="1">
    <source>
        <dbReference type="SAM" id="Phobius"/>
    </source>
</evidence>
<dbReference type="Proteomes" id="UP000186112">
    <property type="component" value="Unassembled WGS sequence"/>
</dbReference>
<gene>
    <name evidence="2" type="ORF">TICRE_22700</name>
</gene>
<feature type="transmembrane region" description="Helical" evidence="1">
    <location>
        <begin position="13"/>
        <end position="32"/>
    </location>
</feature>
<keyword evidence="1" id="KW-0812">Transmembrane</keyword>
<dbReference type="OrthoDB" id="1708216at2"/>